<sequence>MAKGQAPITGITHAAASFTSLIPVSASASVPALDGVLLGHIIEVLAAPLAFWFKPVCVCIALFWLCIRASNVLNKPLDELAALLGFDIPLTPTIDLAGIRADGAVIHWSLSEKQKHKSTLKYEVHVNGNIVDSVSFHEFAVTITGLQPGSPYVVRVALVNSLEFSSKSLPIRFRTKPATTGDFYRSDHEHHEQDPELSYQSAIRVTPFRGLTHISPPSPDLVAPPMTRESSTGIPHKKSVSGRRPSPASLGIEGKHDPQPDDNEPPEGAESIQQLTERLEIIRHEIEETERLAKEDEEEESQLRESLIEERDSLKTDAADKDKISRNLRRDLNLLERQNTAAQNERNKHETSLRTRQHERQKGREDVVRWQKEAVQFRAEADALDKEKIKTASDAAAELECLRPKLAGRAASCKTLDDGIRELNAEIKKIERATKNDSPSHDRDDSNLARQHAYEADEDRMWQDTRGQLHAEYARMTQIVDSARAQAMAWSQYVEHLRADRRHQEAASAMVTKEYPTPPASGAIPHRTDSQRSHGLGAHSTSNGSPRIAHFPPAVAGASYTASAFGPGFQSRPTPYMNLTNGMTINDNPTGGLQVPADELERLTGGAPMSPGAGALLPADLLSGDDDRPTHPLTSIPGLGMTPGQSNILPGLGQPLAHTEYQGPGPASPSSIHSRPPSAFASPRGSANNLHLSSPDHLNDIDTRSIHSTRSGRAFSGLSGNTTASRFSNVFGKSRGKNASMDDAASGLPSLGKVQSQSMPRHDQYLAGIDSAARKRNSSISGAVFGGALSHLSGEGHTVGLMDGSTAEPGGASRRRQFNLNPFSKDKIIDGWPSSFAFGRRPASPRPGSTHSTELPRPSFDSSRWGVDTWPTNDAARSSPLSFGAWNSTTGGAPSRLFGSRHPSRRPSVQHGASGPPEDIMEDEDSDALDPDEEPHLAPIGTKPSPAKSKTEVPAPKLNPNAKDFRSFLSSMKLGSKDKAKPSAPDSDASSAKLDTTLTNTEDDGNSPPTSRKSRDTRSLTTTESSFADTHSARESSDLARTPSYTDGSITNASPVIGAGGSVGKESFMAKLTRKSSSGGKFSLPTFKRDKSRLGDNGMTTPTGTGSPRLGWGMEETDAESEGLGASVSSLKDGRGSISGRWSTVLKLGKKEKGKVESNAGEESEEGSVGGER</sequence>
<feature type="compositionally biased region" description="Polar residues" evidence="1">
    <location>
        <begin position="1043"/>
        <end position="1054"/>
    </location>
</feature>
<feature type="compositionally biased region" description="Acidic residues" evidence="1">
    <location>
        <begin position="919"/>
        <end position="933"/>
    </location>
</feature>
<evidence type="ECO:0000313" key="4">
    <source>
        <dbReference type="Proteomes" id="UP000192596"/>
    </source>
</evidence>
<feature type="region of interest" description="Disordered" evidence="1">
    <location>
        <begin position="515"/>
        <end position="547"/>
    </location>
</feature>
<feature type="region of interest" description="Disordered" evidence="1">
    <location>
        <begin position="725"/>
        <end position="759"/>
    </location>
</feature>
<name>A0A1V8TKR3_9PEZI</name>
<evidence type="ECO:0000259" key="2">
    <source>
        <dbReference type="PROSITE" id="PS50853"/>
    </source>
</evidence>
<accession>A0A1V8TKR3</accession>
<reference evidence="4" key="1">
    <citation type="submission" date="2017-03" db="EMBL/GenBank/DDBJ databases">
        <title>Genomes of endolithic fungi from Antarctica.</title>
        <authorList>
            <person name="Coleine C."/>
            <person name="Masonjones S."/>
            <person name="Stajich J.E."/>
        </authorList>
    </citation>
    <scope>NUCLEOTIDE SEQUENCE [LARGE SCALE GENOMIC DNA]</scope>
    <source>
        <strain evidence="4">CCFEE 5527</strain>
    </source>
</reference>
<feature type="region of interest" description="Disordered" evidence="1">
    <location>
        <begin position="178"/>
        <end position="271"/>
    </location>
</feature>
<dbReference type="InterPro" id="IPR003961">
    <property type="entry name" value="FN3_dom"/>
</dbReference>
<dbReference type="OrthoDB" id="5572782at2759"/>
<dbReference type="Gene3D" id="2.60.40.10">
    <property type="entry name" value="Immunoglobulins"/>
    <property type="match status" value="1"/>
</dbReference>
<gene>
    <name evidence="3" type="ORF">B0A48_03539</name>
</gene>
<feature type="compositionally biased region" description="Basic and acidic residues" evidence="1">
    <location>
        <begin position="301"/>
        <end position="311"/>
    </location>
</feature>
<feature type="domain" description="Fibronectin type-III" evidence="2">
    <location>
        <begin position="88"/>
        <end position="178"/>
    </location>
</feature>
<dbReference type="InParanoid" id="A0A1V8TKR3"/>
<feature type="compositionally biased region" description="Low complexity" evidence="1">
    <location>
        <begin position="982"/>
        <end position="993"/>
    </location>
</feature>
<comment type="caution">
    <text evidence="3">The sequence shown here is derived from an EMBL/GenBank/DDBJ whole genome shotgun (WGS) entry which is preliminary data.</text>
</comment>
<feature type="compositionally biased region" description="Polar residues" evidence="1">
    <location>
        <begin position="870"/>
        <end position="892"/>
    </location>
</feature>
<evidence type="ECO:0000313" key="3">
    <source>
        <dbReference type="EMBL" id="OQO11812.1"/>
    </source>
</evidence>
<dbReference type="SUPFAM" id="SSF49265">
    <property type="entry name" value="Fibronectin type III"/>
    <property type="match status" value="1"/>
</dbReference>
<keyword evidence="4" id="KW-1185">Reference proteome</keyword>
<protein>
    <recommendedName>
        <fullName evidence="2">Fibronectin type-III domain-containing protein</fullName>
    </recommendedName>
</protein>
<proteinExistence type="predicted"/>
<dbReference type="Pfam" id="PF00041">
    <property type="entry name" value="fn3"/>
    <property type="match status" value="1"/>
</dbReference>
<dbReference type="EMBL" id="NAJO01000006">
    <property type="protein sequence ID" value="OQO11812.1"/>
    <property type="molecule type" value="Genomic_DNA"/>
</dbReference>
<dbReference type="Proteomes" id="UP000192596">
    <property type="component" value="Unassembled WGS sequence"/>
</dbReference>
<dbReference type="InterPro" id="IPR013783">
    <property type="entry name" value="Ig-like_fold"/>
</dbReference>
<feature type="region of interest" description="Disordered" evidence="1">
    <location>
        <begin position="336"/>
        <end position="366"/>
    </location>
</feature>
<dbReference type="InterPro" id="IPR036116">
    <property type="entry name" value="FN3_sf"/>
</dbReference>
<evidence type="ECO:0000256" key="1">
    <source>
        <dbReference type="SAM" id="MobiDB-lite"/>
    </source>
</evidence>
<feature type="region of interest" description="Disordered" evidence="1">
    <location>
        <begin position="288"/>
        <end position="311"/>
    </location>
</feature>
<feature type="compositionally biased region" description="Polar residues" evidence="1">
    <location>
        <begin position="1019"/>
        <end position="1029"/>
    </location>
</feature>
<feature type="region of interest" description="Disordered" evidence="1">
    <location>
        <begin position="800"/>
        <end position="1136"/>
    </location>
</feature>
<feature type="compositionally biased region" description="Basic and acidic residues" evidence="1">
    <location>
        <begin position="184"/>
        <end position="194"/>
    </location>
</feature>
<feature type="region of interest" description="Disordered" evidence="1">
    <location>
        <begin position="621"/>
        <end position="703"/>
    </location>
</feature>
<feature type="compositionally biased region" description="Basic and acidic residues" evidence="1">
    <location>
        <begin position="345"/>
        <end position="366"/>
    </location>
</feature>
<feature type="region of interest" description="Disordered" evidence="1">
    <location>
        <begin position="1148"/>
        <end position="1173"/>
    </location>
</feature>
<dbReference type="CDD" id="cd00063">
    <property type="entry name" value="FN3"/>
    <property type="match status" value="1"/>
</dbReference>
<dbReference type="SMART" id="SM00060">
    <property type="entry name" value="FN3"/>
    <property type="match status" value="1"/>
</dbReference>
<dbReference type="PROSITE" id="PS50853">
    <property type="entry name" value="FN3"/>
    <property type="match status" value="1"/>
</dbReference>
<dbReference type="STRING" id="1507870.A0A1V8TKR3"/>
<dbReference type="AlphaFoldDB" id="A0A1V8TKR3"/>
<organism evidence="3 4">
    <name type="scientific">Cryoendolithus antarcticus</name>
    <dbReference type="NCBI Taxonomy" id="1507870"/>
    <lineage>
        <taxon>Eukaryota</taxon>
        <taxon>Fungi</taxon>
        <taxon>Dikarya</taxon>
        <taxon>Ascomycota</taxon>
        <taxon>Pezizomycotina</taxon>
        <taxon>Dothideomycetes</taxon>
        <taxon>Dothideomycetidae</taxon>
        <taxon>Cladosporiales</taxon>
        <taxon>Cladosporiaceae</taxon>
        <taxon>Cryoendolithus</taxon>
    </lineage>
</organism>